<comment type="caution">
    <text evidence="4">The sequence shown here is derived from an EMBL/GenBank/DDBJ whole genome shotgun (WGS) entry which is preliminary data.</text>
</comment>
<gene>
    <name evidence="4" type="ORF">GNP93_14785</name>
</gene>
<dbReference type="InterPro" id="IPR049730">
    <property type="entry name" value="SNF2/RAD54-like_C"/>
</dbReference>
<keyword evidence="4" id="KW-0067">ATP-binding</keyword>
<dbReference type="RefSeq" id="WP_155614950.1">
    <property type="nucleotide sequence ID" value="NZ_WNZX01000011.1"/>
</dbReference>
<evidence type="ECO:0000256" key="1">
    <source>
        <dbReference type="ARBA" id="ARBA00022801"/>
    </source>
</evidence>
<keyword evidence="4" id="KW-0347">Helicase</keyword>
<dbReference type="Pfam" id="PF00176">
    <property type="entry name" value="SNF2-rel_dom"/>
    <property type="match status" value="1"/>
</dbReference>
<feature type="domain" description="Helicase C-terminal" evidence="3">
    <location>
        <begin position="822"/>
        <end position="982"/>
    </location>
</feature>
<dbReference type="Pfam" id="PF00271">
    <property type="entry name" value="Helicase_C"/>
    <property type="match status" value="1"/>
</dbReference>
<evidence type="ECO:0000313" key="4">
    <source>
        <dbReference type="EMBL" id="MUG71936.1"/>
    </source>
</evidence>
<dbReference type="Proteomes" id="UP000450917">
    <property type="component" value="Unassembled WGS sequence"/>
</dbReference>
<accession>A0A7X3CTP9</accession>
<name>A0A7X3CTP9_9BACL</name>
<evidence type="ECO:0000259" key="3">
    <source>
        <dbReference type="PROSITE" id="PS51194"/>
    </source>
</evidence>
<keyword evidence="4" id="KW-0547">Nucleotide-binding</keyword>
<organism evidence="4 5">
    <name type="scientific">Paenibacillus validus</name>
    <dbReference type="NCBI Taxonomy" id="44253"/>
    <lineage>
        <taxon>Bacteria</taxon>
        <taxon>Bacillati</taxon>
        <taxon>Bacillota</taxon>
        <taxon>Bacilli</taxon>
        <taxon>Bacillales</taxon>
        <taxon>Paenibacillaceae</taxon>
        <taxon>Paenibacillus</taxon>
    </lineage>
</organism>
<dbReference type="InterPro" id="IPR027417">
    <property type="entry name" value="P-loop_NTPase"/>
</dbReference>
<dbReference type="CDD" id="cd18012">
    <property type="entry name" value="DEXQc_arch_SWI2_SNF2"/>
    <property type="match status" value="1"/>
</dbReference>
<keyword evidence="5" id="KW-1185">Reference proteome</keyword>
<feature type="domain" description="Helicase ATP-binding" evidence="2">
    <location>
        <begin position="522"/>
        <end position="696"/>
    </location>
</feature>
<dbReference type="PROSITE" id="PS51194">
    <property type="entry name" value="HELICASE_CTER"/>
    <property type="match status" value="1"/>
</dbReference>
<dbReference type="PROSITE" id="PS51192">
    <property type="entry name" value="HELICASE_ATP_BIND_1"/>
    <property type="match status" value="1"/>
</dbReference>
<reference evidence="4 5" key="1">
    <citation type="submission" date="2019-11" db="EMBL/GenBank/DDBJ databases">
        <title>Draft genome sequences of five Paenibacillus species of dairy origin.</title>
        <authorList>
            <person name="Olajide A.M."/>
            <person name="Chen S."/>
            <person name="Lapointe G."/>
        </authorList>
    </citation>
    <scope>NUCLEOTIDE SEQUENCE [LARGE SCALE GENOMIC DNA]</scope>
    <source>
        <strain evidence="4 5">2CS3</strain>
    </source>
</reference>
<dbReference type="InterPro" id="IPR000330">
    <property type="entry name" value="SNF2_N"/>
</dbReference>
<dbReference type="Pfam" id="PF12419">
    <property type="entry name" value="DUF3670"/>
    <property type="match status" value="1"/>
</dbReference>
<dbReference type="CDD" id="cd18793">
    <property type="entry name" value="SF2_C_SNF"/>
    <property type="match status" value="1"/>
</dbReference>
<dbReference type="InterPro" id="IPR001650">
    <property type="entry name" value="Helicase_C-like"/>
</dbReference>
<dbReference type="InterPro" id="IPR038718">
    <property type="entry name" value="SNF2-like_sf"/>
</dbReference>
<dbReference type="AlphaFoldDB" id="A0A7X3CTP9"/>
<dbReference type="SUPFAM" id="SSF52540">
    <property type="entry name" value="P-loop containing nucleoside triphosphate hydrolases"/>
    <property type="match status" value="2"/>
</dbReference>
<dbReference type="PANTHER" id="PTHR10799">
    <property type="entry name" value="SNF2/RAD54 HELICASE FAMILY"/>
    <property type="match status" value="1"/>
</dbReference>
<dbReference type="GO" id="GO:0016787">
    <property type="term" value="F:hydrolase activity"/>
    <property type="evidence" value="ECO:0007669"/>
    <property type="project" value="UniProtKB-KW"/>
</dbReference>
<evidence type="ECO:0000313" key="5">
    <source>
        <dbReference type="Proteomes" id="UP000450917"/>
    </source>
</evidence>
<dbReference type="Gene3D" id="3.40.50.10810">
    <property type="entry name" value="Tandem AAA-ATPase domain"/>
    <property type="match status" value="1"/>
</dbReference>
<protein>
    <submittedName>
        <fullName evidence="4">ATP-dependent helicase</fullName>
    </submittedName>
</protein>
<keyword evidence="1" id="KW-0378">Hydrolase</keyword>
<dbReference type="SMART" id="SM00487">
    <property type="entry name" value="DEXDc"/>
    <property type="match status" value="1"/>
</dbReference>
<dbReference type="GO" id="GO:0005524">
    <property type="term" value="F:ATP binding"/>
    <property type="evidence" value="ECO:0007669"/>
    <property type="project" value="InterPro"/>
</dbReference>
<evidence type="ECO:0000259" key="2">
    <source>
        <dbReference type="PROSITE" id="PS51192"/>
    </source>
</evidence>
<dbReference type="EMBL" id="WNZX01000011">
    <property type="protein sequence ID" value="MUG71936.1"/>
    <property type="molecule type" value="Genomic_DNA"/>
</dbReference>
<sequence length="1002" mass="113849">MDPMTDTTEIRVHIRWAQQDDFFIWGTRYNGGIYDAYDLRDWLFAWHEPSFYGTFIEVTESAQMEGLLLPALEALDYLAAPAVVQHQRLTFTPELSELSKLAPYVKDALRAGRFMPDFAKWKSGELGWKLELPEHAAAWAASPLAQHWMERLIPLWIEADGVMREHLNRLERSFPLFRRGQESVDVWMDEEDWLVSIGWQSDGTPFRTCLKLEEPAKAGGDWPLRVVLQDRGAKENVIELEPSAIHTWTAASAAADTAATAGATDGASASAAAAEPARAAAWPPTDAAASALPEAWRPHIGRAVRDASKWTRMVPWLAAEGQTLRSTLTPDEAWELLSQGSLRLMEAGYSVFLPAWWDRIRKWRPRLKAKIKSSVGSGPQSMLGLNQLMQFDWKIALGDLELTEDEFRELLAQNRKLVQINGQWVQLDPVHLAQLQQVMNQVQKKQGLSLRDVLELHLLGSSEGEEDLDFHRSLNMEVELNEQLQELVDLLNHTKRPPLQEPPLSFRGTLRPYQIEGISWLLFLRQCGLGGCLADDMGLGKTIQMITYLLHLREQRIAAEANGHAPAAATTPTLLICPTSVLGNWQKELQRFAPDLRVHLHYGPNRAKGDAFMEACLDCDIVLTTYTLSHLDETELAAIEWESICLDEAQNIKNAYTKQASSIRTLQGRHRIALTGTPIENRLTELWSIFDFLNPGYLGTLREFTHRYVNAIERTQDAELIAKVQRLIRPFLLRRVKKDPSIQLDLPDKYEYKSYVSLTTEQASVYENYIRDMFERLDKLTAMERRGLILAALTKLKQICNHPGLIESGKAARLSWRHRSNKVERLIEMVHELRQEGDKCLIFTQFVETGYLLQQALGEEFGRPIPFLHGGTAKADRDRMIESFQESEADHPDDAGIFLLSLKAGGTGLNLTAANHVFHFDRWWNPAVENQATDRAFRIGQTRHVQVHKFVTLGTLEERIDEMIDKKLGLSQQIVGTGEQWITELSTDDLKELFALRSEWVD</sequence>
<dbReference type="FunFam" id="3.40.50.300:FF:000533">
    <property type="entry name" value="Helicase, Snf2 family"/>
    <property type="match status" value="1"/>
</dbReference>
<dbReference type="Gene3D" id="3.40.50.300">
    <property type="entry name" value="P-loop containing nucleotide triphosphate hydrolases"/>
    <property type="match status" value="1"/>
</dbReference>
<dbReference type="InterPro" id="IPR022138">
    <property type="entry name" value="DUF3670"/>
</dbReference>
<dbReference type="GO" id="GO:0004386">
    <property type="term" value="F:helicase activity"/>
    <property type="evidence" value="ECO:0007669"/>
    <property type="project" value="UniProtKB-KW"/>
</dbReference>
<dbReference type="SMART" id="SM00490">
    <property type="entry name" value="HELICc"/>
    <property type="match status" value="1"/>
</dbReference>
<proteinExistence type="predicted"/>
<dbReference type="InterPro" id="IPR014001">
    <property type="entry name" value="Helicase_ATP-bd"/>
</dbReference>